<evidence type="ECO:0000313" key="1">
    <source>
        <dbReference type="EMBL" id="GER92277.1"/>
    </source>
</evidence>
<reference evidence="1 2" key="1">
    <citation type="submission" date="2019-10" db="EMBL/GenBank/DDBJ databases">
        <title>Dictyobacter vulcani sp. nov., within the class Ktedonobacteria, isolated from soil of volcanic Mt. Zao.</title>
        <authorList>
            <person name="Zheng Y."/>
            <person name="Wang C.M."/>
            <person name="Sakai Y."/>
            <person name="Abe K."/>
            <person name="Yokota A."/>
            <person name="Yabe S."/>
        </authorList>
    </citation>
    <scope>NUCLEOTIDE SEQUENCE [LARGE SCALE GENOMIC DNA]</scope>
    <source>
        <strain evidence="1 2">W12</strain>
    </source>
</reference>
<accession>A0A5J4L0I8</accession>
<organism evidence="1 2">
    <name type="scientific">Dictyobacter vulcani</name>
    <dbReference type="NCBI Taxonomy" id="2607529"/>
    <lineage>
        <taxon>Bacteria</taxon>
        <taxon>Bacillati</taxon>
        <taxon>Chloroflexota</taxon>
        <taxon>Ktedonobacteria</taxon>
        <taxon>Ktedonobacterales</taxon>
        <taxon>Dictyobacteraceae</taxon>
        <taxon>Dictyobacter</taxon>
    </lineage>
</organism>
<dbReference type="RefSeq" id="WP_151759826.1">
    <property type="nucleotide sequence ID" value="NZ_BKZW01000007.1"/>
</dbReference>
<name>A0A5J4L0I8_9CHLR</name>
<evidence type="ECO:0008006" key="3">
    <source>
        <dbReference type="Google" id="ProtNLM"/>
    </source>
</evidence>
<dbReference type="Proteomes" id="UP000326912">
    <property type="component" value="Unassembled WGS sequence"/>
</dbReference>
<dbReference type="AlphaFoldDB" id="A0A5J4L0I8"/>
<gene>
    <name evidence="1" type="ORF">KDW_64390</name>
</gene>
<dbReference type="EMBL" id="BKZW01000007">
    <property type="protein sequence ID" value="GER92277.1"/>
    <property type="molecule type" value="Genomic_DNA"/>
</dbReference>
<sequence length="65" mass="7415">MMIFGKRFNLTRALRSRPFTLLWIGQAISNVGDDVFAIALAWQVLLMTHSGLAMGQFSWRQPYLA</sequence>
<comment type="caution">
    <text evidence="1">The sequence shown here is derived from an EMBL/GenBank/DDBJ whole genome shotgun (WGS) entry which is preliminary data.</text>
</comment>
<proteinExistence type="predicted"/>
<protein>
    <recommendedName>
        <fullName evidence="3">MFS transporter</fullName>
    </recommendedName>
</protein>
<keyword evidence="2" id="KW-1185">Reference proteome</keyword>
<evidence type="ECO:0000313" key="2">
    <source>
        <dbReference type="Proteomes" id="UP000326912"/>
    </source>
</evidence>